<feature type="compositionally biased region" description="Polar residues" evidence="1">
    <location>
        <begin position="60"/>
        <end position="75"/>
    </location>
</feature>
<reference evidence="3" key="1">
    <citation type="submission" date="2022-03" db="EMBL/GenBank/DDBJ databases">
        <title>Fererhizobium litorale gen. nov., sp. nov., isolated from sandy sediments of the Sea of Japan seashore.</title>
        <authorList>
            <person name="Romanenko L."/>
            <person name="Kurilenko V."/>
            <person name="Otstavnykh N."/>
            <person name="Svetashev V."/>
            <person name="Tekutyeva L."/>
            <person name="Isaeva M."/>
            <person name="Mikhailov V."/>
        </authorList>
    </citation>
    <scope>NUCLEOTIDE SEQUENCE</scope>
    <source>
        <strain evidence="3">KMM 9576</strain>
    </source>
</reference>
<keyword evidence="2" id="KW-0472">Membrane</keyword>
<gene>
    <name evidence="3" type="ORF">MRS75_21610</name>
</gene>
<evidence type="ECO:0000256" key="2">
    <source>
        <dbReference type="SAM" id="Phobius"/>
    </source>
</evidence>
<evidence type="ECO:0000256" key="1">
    <source>
        <dbReference type="SAM" id="MobiDB-lite"/>
    </source>
</evidence>
<evidence type="ECO:0000313" key="4">
    <source>
        <dbReference type="Proteomes" id="UP001161580"/>
    </source>
</evidence>
<feature type="region of interest" description="Disordered" evidence="1">
    <location>
        <begin position="57"/>
        <end position="82"/>
    </location>
</feature>
<proteinExistence type="predicted"/>
<keyword evidence="2" id="KW-0812">Transmembrane</keyword>
<sequence>MTSMSVFYAVVALSIALGLLVWGRRIVNWLGAILVRDFREAEGLDISEGVSAHLPRETLDAQSPVQTNQLPSDESQPGERIA</sequence>
<dbReference type="EMBL" id="JALDYZ010000017">
    <property type="protein sequence ID" value="MDI7924664.1"/>
    <property type="molecule type" value="Genomic_DNA"/>
</dbReference>
<organism evidence="3 4">
    <name type="scientific">Ferirhizobium litorale</name>
    <dbReference type="NCBI Taxonomy" id="2927786"/>
    <lineage>
        <taxon>Bacteria</taxon>
        <taxon>Pseudomonadati</taxon>
        <taxon>Pseudomonadota</taxon>
        <taxon>Alphaproteobacteria</taxon>
        <taxon>Hyphomicrobiales</taxon>
        <taxon>Rhizobiaceae</taxon>
        <taxon>Ferirhizobium</taxon>
    </lineage>
</organism>
<keyword evidence="4" id="KW-1185">Reference proteome</keyword>
<dbReference type="RefSeq" id="WP_311788751.1">
    <property type="nucleotide sequence ID" value="NZ_JALDYY010000018.1"/>
</dbReference>
<name>A0AAE3QK41_9HYPH</name>
<dbReference type="AlphaFoldDB" id="A0AAE3QK41"/>
<comment type="caution">
    <text evidence="3">The sequence shown here is derived from an EMBL/GenBank/DDBJ whole genome shotgun (WGS) entry which is preliminary data.</text>
</comment>
<protein>
    <submittedName>
        <fullName evidence="3">Uncharacterized protein</fullName>
    </submittedName>
</protein>
<feature type="transmembrane region" description="Helical" evidence="2">
    <location>
        <begin position="6"/>
        <end position="23"/>
    </location>
</feature>
<keyword evidence="2" id="KW-1133">Transmembrane helix</keyword>
<dbReference type="Proteomes" id="UP001161580">
    <property type="component" value="Unassembled WGS sequence"/>
</dbReference>
<accession>A0AAE3QK41</accession>
<evidence type="ECO:0000313" key="3">
    <source>
        <dbReference type="EMBL" id="MDI7924664.1"/>
    </source>
</evidence>